<dbReference type="PANTHER" id="PTHR35560">
    <property type="entry name" value="BLL0132 PROTEIN"/>
    <property type="match status" value="1"/>
</dbReference>
<dbReference type="EMBL" id="CP016440">
    <property type="protein sequence ID" value="ANY17086.1"/>
    <property type="molecule type" value="Genomic_DNA"/>
</dbReference>
<dbReference type="KEGG" id="bpdz:BBN53_15105"/>
<dbReference type="RefSeq" id="WP_043214522.1">
    <property type="nucleotide sequence ID" value="NZ_CAJGUP010000215.1"/>
</dbReference>
<feature type="chain" id="PRO_5005270457" description="Alpha/beta hydrolase family" evidence="1">
    <location>
        <begin position="29"/>
        <end position="383"/>
    </location>
</feature>
<organism evidence="3 4">
    <name type="scientific">Bordetella pseudohinzii</name>
    <dbReference type="NCBI Taxonomy" id="1331258"/>
    <lineage>
        <taxon>Bacteria</taxon>
        <taxon>Pseudomonadati</taxon>
        <taxon>Pseudomonadota</taxon>
        <taxon>Betaproteobacteria</taxon>
        <taxon>Burkholderiales</taxon>
        <taxon>Alcaligenaceae</taxon>
        <taxon>Bordetella</taxon>
    </lineage>
</organism>
<dbReference type="EMBL" id="CYTV01000021">
    <property type="protein sequence ID" value="CUJ17725.1"/>
    <property type="molecule type" value="Genomic_DNA"/>
</dbReference>
<evidence type="ECO:0000313" key="3">
    <source>
        <dbReference type="EMBL" id="CUJ17725.1"/>
    </source>
</evidence>
<keyword evidence="5" id="KW-1185">Reference proteome</keyword>
<dbReference type="Gene3D" id="3.40.50.1820">
    <property type="entry name" value="alpha/beta hydrolase"/>
    <property type="match status" value="1"/>
</dbReference>
<dbReference type="Proteomes" id="UP000092950">
    <property type="component" value="Chromosome"/>
</dbReference>
<evidence type="ECO:0000256" key="1">
    <source>
        <dbReference type="SAM" id="SignalP"/>
    </source>
</evidence>
<sequence length="383" mass="42069">MKPLRVRYCLVLAAVLAGLPAAAPRAQAAQPADEAADPYDEPIVTDLARTPPWRPLELGRAGQRYPFPVYASKNLKRDDLRGIRRLVIVVHGVKRDATRSYEAVSALMGSNPDRLDDTLIIAPKFSSAIDAGFGHMPAWRRASWEDGEPSMQAKGRPAPVSSMRVLDDILQELAGAERLPALRTVVLAGHSAGGQLIQRYAVLNNVDEDLRRKGLDVRYVVANPSSYLYLTPDRPRPDGRGFAPYERGICPTYNQYKYGLDQLPAYLHDVDRARLAARYAARHVTYLLGSADNNPEHQFLDKTCGAEAQGATRWARGLGYWRHELDSAQRHPDWPALAHQAQQVVETGHNVAAMFGSTCGARALLGETSAPLPQGAACLPITR</sequence>
<evidence type="ECO:0008006" key="6">
    <source>
        <dbReference type="Google" id="ProtNLM"/>
    </source>
</evidence>
<reference evidence="3 4" key="1">
    <citation type="submission" date="2015-09" db="EMBL/GenBank/DDBJ databases">
        <authorList>
            <person name="Jackson K.R."/>
            <person name="Lunt B.L."/>
            <person name="Fisher J.N.B."/>
            <person name="Gardner A.V."/>
            <person name="Bailey M.E."/>
            <person name="Deus L.M."/>
            <person name="Earl A.S."/>
            <person name="Gibby P.D."/>
            <person name="Hartmann K.A."/>
            <person name="Liu J.E."/>
            <person name="Manci A.M."/>
            <person name="Nielsen D.A."/>
            <person name="Solomon M.B."/>
            <person name="Breakwell D.P."/>
            <person name="Burnett S.H."/>
            <person name="Grose J.H."/>
        </authorList>
    </citation>
    <scope>NUCLEOTIDE SEQUENCE [LARGE SCALE GENOMIC DNA]</scope>
    <source>
        <strain evidence="3 4">2789STDY5608636</strain>
    </source>
</reference>
<gene>
    <name evidence="2" type="ORF">BBN53_15105</name>
    <name evidence="3" type="ORF">ERS370011_04131</name>
</gene>
<reference evidence="2 5" key="2">
    <citation type="submission" date="2016-07" db="EMBL/GenBank/DDBJ databases">
        <title>Complete genome sequences of Bordetella pseudohinzii.</title>
        <authorList>
            <person name="Spilker T."/>
            <person name="Darrah R."/>
            <person name="LiPuma J.J."/>
        </authorList>
    </citation>
    <scope>NUCLEOTIDE SEQUENCE [LARGE SCALE GENOMIC DNA]</scope>
    <source>
        <strain evidence="2 5">HI4681</strain>
    </source>
</reference>
<evidence type="ECO:0000313" key="5">
    <source>
        <dbReference type="Proteomes" id="UP000092950"/>
    </source>
</evidence>
<dbReference type="OrthoDB" id="1094867at2"/>
<dbReference type="AlphaFoldDB" id="A0A0J6EU06"/>
<dbReference type="SUPFAM" id="SSF53474">
    <property type="entry name" value="alpha/beta-Hydrolases"/>
    <property type="match status" value="1"/>
</dbReference>
<dbReference type="Proteomes" id="UP000053096">
    <property type="component" value="Unassembled WGS sequence"/>
</dbReference>
<dbReference type="PANTHER" id="PTHR35560:SF3">
    <property type="entry name" value="PEPTIDASE S9 PROLYL OLIGOPEPTIDASE CATALYTIC DOMAIN-CONTAINING PROTEIN"/>
    <property type="match status" value="1"/>
</dbReference>
<feature type="signal peptide" evidence="1">
    <location>
        <begin position="1"/>
        <end position="28"/>
    </location>
</feature>
<protein>
    <recommendedName>
        <fullName evidence="6">Alpha/beta hydrolase family</fullName>
    </recommendedName>
</protein>
<accession>A0A0J6EU06</accession>
<accession>A0A0M7I552</accession>
<dbReference type="InterPro" id="IPR029058">
    <property type="entry name" value="AB_hydrolase_fold"/>
</dbReference>
<evidence type="ECO:0000313" key="4">
    <source>
        <dbReference type="Proteomes" id="UP000053096"/>
    </source>
</evidence>
<keyword evidence="1" id="KW-0732">Signal</keyword>
<name>A0A0J6EU06_9BORD</name>
<proteinExistence type="predicted"/>
<evidence type="ECO:0000313" key="2">
    <source>
        <dbReference type="EMBL" id="ANY17086.1"/>
    </source>
</evidence>